<gene>
    <name evidence="1" type="ORF">RCL2_002175100</name>
</gene>
<accession>A0A8H3QWG4</accession>
<comment type="caution">
    <text evidence="1">The sequence shown here is derived from an EMBL/GenBank/DDBJ whole genome shotgun (WGS) entry which is preliminary data.</text>
</comment>
<sequence length="73" mass="8615">MTTGTEIQILGEPLGERFKVPEKIFDIRNPAYRMTCNLSDELKESTFFVTLQRAKLKNTQNDKIWEKKDQSRH</sequence>
<protein>
    <submittedName>
        <fullName evidence="1">Uncharacterized protein</fullName>
    </submittedName>
</protein>
<reference evidence="1" key="1">
    <citation type="submission" date="2019-10" db="EMBL/GenBank/DDBJ databases">
        <title>Conservation and host-specific expression of non-tandemly repeated heterogenous ribosome RNA gene in arbuscular mycorrhizal fungi.</title>
        <authorList>
            <person name="Maeda T."/>
            <person name="Kobayashi Y."/>
            <person name="Nakagawa T."/>
            <person name="Ezawa T."/>
            <person name="Yamaguchi K."/>
            <person name="Bino T."/>
            <person name="Nishimoto Y."/>
            <person name="Shigenobu S."/>
            <person name="Kawaguchi M."/>
        </authorList>
    </citation>
    <scope>NUCLEOTIDE SEQUENCE</scope>
    <source>
        <strain evidence="1">HR1</strain>
    </source>
</reference>
<dbReference type="EMBL" id="BLAL01000239">
    <property type="protein sequence ID" value="GES95060.1"/>
    <property type="molecule type" value="Genomic_DNA"/>
</dbReference>
<name>A0A8H3QWG4_9GLOM</name>
<organism evidence="1 2">
    <name type="scientific">Rhizophagus clarus</name>
    <dbReference type="NCBI Taxonomy" id="94130"/>
    <lineage>
        <taxon>Eukaryota</taxon>
        <taxon>Fungi</taxon>
        <taxon>Fungi incertae sedis</taxon>
        <taxon>Mucoromycota</taxon>
        <taxon>Glomeromycotina</taxon>
        <taxon>Glomeromycetes</taxon>
        <taxon>Glomerales</taxon>
        <taxon>Glomeraceae</taxon>
        <taxon>Rhizophagus</taxon>
    </lineage>
</organism>
<evidence type="ECO:0000313" key="1">
    <source>
        <dbReference type="EMBL" id="GES95060.1"/>
    </source>
</evidence>
<proteinExistence type="predicted"/>
<dbReference type="Proteomes" id="UP000615446">
    <property type="component" value="Unassembled WGS sequence"/>
</dbReference>
<evidence type="ECO:0000313" key="2">
    <source>
        <dbReference type="Proteomes" id="UP000615446"/>
    </source>
</evidence>
<dbReference type="AlphaFoldDB" id="A0A8H3QWG4"/>